<name>A0A853DJ50_9MICO</name>
<dbReference type="RefSeq" id="WP_179481394.1">
    <property type="nucleotide sequence ID" value="NZ_JACCFW010000001.1"/>
</dbReference>
<dbReference type="PANTHER" id="PTHR39683:SF4">
    <property type="entry name" value="COENZYME Q-BINDING PROTEIN COQ10 START DOMAIN-CONTAINING PROTEIN"/>
    <property type="match status" value="1"/>
</dbReference>
<dbReference type="SUPFAM" id="SSF55961">
    <property type="entry name" value="Bet v1-like"/>
    <property type="match status" value="1"/>
</dbReference>
<evidence type="ECO:0000313" key="1">
    <source>
        <dbReference type="EMBL" id="NYJ75044.1"/>
    </source>
</evidence>
<gene>
    <name evidence="1" type="ORF">HNR15_002007</name>
</gene>
<dbReference type="PANTHER" id="PTHR39683">
    <property type="entry name" value="CONSERVED PROTEIN TB16.3"/>
    <property type="match status" value="1"/>
</dbReference>
<dbReference type="AlphaFoldDB" id="A0A853DJ50"/>
<dbReference type="EMBL" id="JACCFW010000001">
    <property type="protein sequence ID" value="NYJ75044.1"/>
    <property type="molecule type" value="Genomic_DNA"/>
</dbReference>
<dbReference type="Proteomes" id="UP000571817">
    <property type="component" value="Unassembled WGS sequence"/>
</dbReference>
<organism evidence="1 2">
    <name type="scientific">Allobranchiibius huperziae</name>
    <dbReference type="NCBI Taxonomy" id="1874116"/>
    <lineage>
        <taxon>Bacteria</taxon>
        <taxon>Bacillati</taxon>
        <taxon>Actinomycetota</taxon>
        <taxon>Actinomycetes</taxon>
        <taxon>Micrococcales</taxon>
        <taxon>Dermacoccaceae</taxon>
        <taxon>Allobranchiibius</taxon>
    </lineage>
</organism>
<dbReference type="Pfam" id="PF10604">
    <property type="entry name" value="Polyketide_cyc2"/>
    <property type="match status" value="1"/>
</dbReference>
<reference evidence="1 2" key="1">
    <citation type="submission" date="2020-07" db="EMBL/GenBank/DDBJ databases">
        <title>Sequencing the genomes of 1000 actinobacteria strains.</title>
        <authorList>
            <person name="Klenk H.-P."/>
        </authorList>
    </citation>
    <scope>NUCLEOTIDE SEQUENCE [LARGE SCALE GENOMIC DNA]</scope>
    <source>
        <strain evidence="1 2">DSM 29531</strain>
    </source>
</reference>
<proteinExistence type="predicted"/>
<dbReference type="InterPro" id="IPR023393">
    <property type="entry name" value="START-like_dom_sf"/>
</dbReference>
<sequence>MSQSTSSSMTITADPAVVLDVIADFDDYHQWAENVTRAQVLTQDSDGWARTVRFELDAGVLRDTYVLAYDWDILEDGTGTVSWELVESTVIRALDGSYQLEPAGDRTQVTYQLCVDVNIPVVAVLRRKAEKSIIDQALRGLKQRCES</sequence>
<dbReference type="InterPro" id="IPR019587">
    <property type="entry name" value="Polyketide_cyclase/dehydratase"/>
</dbReference>
<comment type="caution">
    <text evidence="1">The sequence shown here is derived from an EMBL/GenBank/DDBJ whole genome shotgun (WGS) entry which is preliminary data.</text>
</comment>
<protein>
    <submittedName>
        <fullName evidence="1">Carbon monoxide dehydrogenase subunit G</fullName>
    </submittedName>
</protein>
<keyword evidence="2" id="KW-1185">Reference proteome</keyword>
<evidence type="ECO:0000313" key="2">
    <source>
        <dbReference type="Proteomes" id="UP000571817"/>
    </source>
</evidence>
<dbReference type="Gene3D" id="3.30.530.20">
    <property type="match status" value="1"/>
</dbReference>
<accession>A0A853DJ50</accession>